<keyword evidence="1" id="KW-1133">Transmembrane helix</keyword>
<keyword evidence="1" id="KW-0472">Membrane</keyword>
<name>A0A1H7RHS7_HALLR</name>
<proteinExistence type="predicted"/>
<feature type="transmembrane region" description="Helical" evidence="1">
    <location>
        <begin position="20"/>
        <end position="43"/>
    </location>
</feature>
<reference evidence="2 3" key="1">
    <citation type="submission" date="2016-10" db="EMBL/GenBank/DDBJ databases">
        <authorList>
            <person name="de Groot N.N."/>
        </authorList>
    </citation>
    <scope>NUCLEOTIDE SEQUENCE [LARGE SCALE GENOMIC DNA]</scope>
    <source>
        <strain evidence="2 3">CDM_5</strain>
    </source>
</reference>
<dbReference type="RefSeq" id="WP_074794830.1">
    <property type="nucleotide sequence ID" value="NZ_FOAD01000006.1"/>
</dbReference>
<organism evidence="2 3">
    <name type="scientific">Haloferax larsenii</name>
    <dbReference type="NCBI Taxonomy" id="302484"/>
    <lineage>
        <taxon>Archaea</taxon>
        <taxon>Methanobacteriati</taxon>
        <taxon>Methanobacteriota</taxon>
        <taxon>Stenosarchaea group</taxon>
        <taxon>Halobacteria</taxon>
        <taxon>Halobacteriales</taxon>
        <taxon>Haloferacaceae</taxon>
        <taxon>Haloferax</taxon>
    </lineage>
</organism>
<dbReference type="InterPro" id="IPR025098">
    <property type="entry name" value="DUF4013"/>
</dbReference>
<accession>A0A1H7RHS7</accession>
<evidence type="ECO:0000313" key="3">
    <source>
        <dbReference type="Proteomes" id="UP000183894"/>
    </source>
</evidence>
<dbReference type="OrthoDB" id="107590at2157"/>
<evidence type="ECO:0000256" key="1">
    <source>
        <dbReference type="SAM" id="Phobius"/>
    </source>
</evidence>
<feature type="transmembrane region" description="Helical" evidence="1">
    <location>
        <begin position="165"/>
        <end position="188"/>
    </location>
</feature>
<dbReference type="AlphaFoldDB" id="A0A1H7RHS7"/>
<dbReference type="Proteomes" id="UP000183894">
    <property type="component" value="Unassembled WGS sequence"/>
</dbReference>
<sequence>MLSESINYPRNDDGWVKTVLIGGVLGLLSFLIVPTFVVIGYLLRVIRATMHGDEEPPVFDEWGDMTIDGLKGFAIALVYGLIPAIIAGVFGFAGIMGAVAGNGSQTAGIFGGIVALVGLLIAFVLGLLAAYVIPAALSNYAETDRIGAAFDFGTLRPILMSGKYATAWVMAFAVLFAASLALSVLNVIPLLGQLASFLLGPFVTFYAAVAAYYIIGTTWGELHDVEMMDEGETPGEQPAV</sequence>
<gene>
    <name evidence="2" type="ORF">SAMN04488691_10642</name>
</gene>
<feature type="transmembrane region" description="Helical" evidence="1">
    <location>
        <begin position="194"/>
        <end position="215"/>
    </location>
</feature>
<dbReference type="EMBL" id="FOAD01000006">
    <property type="protein sequence ID" value="SEL59791.1"/>
    <property type="molecule type" value="Genomic_DNA"/>
</dbReference>
<evidence type="ECO:0008006" key="4">
    <source>
        <dbReference type="Google" id="ProtNLM"/>
    </source>
</evidence>
<keyword evidence="1" id="KW-0812">Transmembrane</keyword>
<dbReference type="Pfam" id="PF13197">
    <property type="entry name" value="DUF4013"/>
    <property type="match status" value="1"/>
</dbReference>
<feature type="transmembrane region" description="Helical" evidence="1">
    <location>
        <begin position="107"/>
        <end position="133"/>
    </location>
</feature>
<evidence type="ECO:0000313" key="2">
    <source>
        <dbReference type="EMBL" id="SEL59791.1"/>
    </source>
</evidence>
<protein>
    <recommendedName>
        <fullName evidence="4">DUF4013 domain-containing protein</fullName>
    </recommendedName>
</protein>
<feature type="transmembrane region" description="Helical" evidence="1">
    <location>
        <begin position="73"/>
        <end position="95"/>
    </location>
</feature>